<sequence length="625" mass="69578">MLSFFLRLLSFGLNQITIRFVNPQTLGKASIQLDLLLNTCLFLSREGFRLSLTNSSSSSSSSSQGGTKIKEEMEAQQRSVNVSWLTIPTGLLLSLLTLAFHLHQCSSSTTNNVNNDFRTAGILYILASFIETLSEPLLISCLQTLDVASRASAEGMATTVKAVTCVFTLKVLDRIDSSSSDAWSVTAFGIAQLSYAITLTATLYYRKWNVIQYPRFIPPPSQHNKSFLHDNFHLPTLNLTFLFSLQSIFKHCLTEGDKIVLTALSDSYDQGIYAMTLSYGSIICRCIFQPLEENARLLFARQYVLVKQQQQNHHLSKKQHQYEHLQHLHDTYTALVKLVLCIGCLFTFLGTNYTSVLLHVLAGSKWSSSSSSLSSSYQNTASSSLSAFCVYISTLAFNGTTEAFVYGVVDKPKDVGTLGIIHGCVGVLFAITVPIAVKMYGTIGLILGNGICMIIRGTFAVYLAACFFREHTTISTTNNDDATNQKQEDDKGTTAKKDAQSNSNLPINTQKSTITNIMTNMIKNMFLHPIVLMGFISCFIITRYSLHFHFQQLSTNDNHGYIHKGWIVAALSHILVGITSLVLFVMIPMYKYEGSFGRYLSSMLKEKKMKHDDDDGRKNGHQKME</sequence>
<comment type="function">
    <text evidence="8 9">Intramembrane glycolipid transporter that operates in the biosynthetic pathway of dolichol-linked oligosaccharides, the glycan precursors employed in protein asparagine (N)-glycosylation. The sequential addition of sugars to dolichol pyrophosphate produces dolichol-linked oligosaccharides containing fourteen sugars, including two GlcNAcs, nine mannoses and three glucoses. Once assembled, the oligosaccharide is transferred from the lipid to nascent proteins by oligosaccharyltransferases. The assembly of dolichol-linked oligosaccharides begins on the cytosolic side of the endoplasmic reticulum membrane and finishes in its lumen. RFT1 could mediate the translocation of the cytosolically oriented intermediate DolPP-GlcNAc2Man5, produced by ALG11, into the ER lumen where dolichol-linked oligosaccharides assembly continues. However, the intramembrane lipid transporter activity could not be confirmed in vitro.</text>
</comment>
<keyword evidence="4 9" id="KW-0812">Transmembrane</keyword>
<dbReference type="GO" id="GO:0005789">
    <property type="term" value="C:endoplasmic reticulum membrane"/>
    <property type="evidence" value="ECO:0007669"/>
    <property type="project" value="UniProtKB-SubCell"/>
</dbReference>
<feature type="region of interest" description="Disordered" evidence="10">
    <location>
        <begin position="477"/>
        <end position="507"/>
    </location>
</feature>
<evidence type="ECO:0000256" key="8">
    <source>
        <dbReference type="ARBA" id="ARBA00045912"/>
    </source>
</evidence>
<evidence type="ECO:0000256" key="7">
    <source>
        <dbReference type="ARBA" id="ARBA00023136"/>
    </source>
</evidence>
<comment type="pathway">
    <text evidence="2">Protein modification; protein glycosylation.</text>
</comment>
<dbReference type="GO" id="GO:0006488">
    <property type="term" value="P:dolichol-linked oligosaccharide biosynthetic process"/>
    <property type="evidence" value="ECO:0007669"/>
    <property type="project" value="InterPro"/>
</dbReference>
<feature type="transmembrane region" description="Helical" evidence="9">
    <location>
        <begin position="338"/>
        <end position="362"/>
    </location>
</feature>
<evidence type="ECO:0000256" key="1">
    <source>
        <dbReference type="ARBA" id="ARBA00004477"/>
    </source>
</evidence>
<comment type="similarity">
    <text evidence="3 9">Belongs to the RFT1 family.</text>
</comment>
<evidence type="ECO:0000256" key="6">
    <source>
        <dbReference type="ARBA" id="ARBA00022989"/>
    </source>
</evidence>
<feature type="transmembrane region" description="Helical" evidence="9">
    <location>
        <begin position="182"/>
        <end position="205"/>
    </location>
</feature>
<evidence type="ECO:0000313" key="11">
    <source>
        <dbReference type="EMBL" id="CAD9327388.1"/>
    </source>
</evidence>
<proteinExistence type="inferred from homology"/>
<organism evidence="11">
    <name type="scientific">Ditylum brightwellii</name>
    <dbReference type="NCBI Taxonomy" id="49249"/>
    <lineage>
        <taxon>Eukaryota</taxon>
        <taxon>Sar</taxon>
        <taxon>Stramenopiles</taxon>
        <taxon>Ochrophyta</taxon>
        <taxon>Bacillariophyta</taxon>
        <taxon>Mediophyceae</taxon>
        <taxon>Lithodesmiophycidae</taxon>
        <taxon>Lithodesmiales</taxon>
        <taxon>Lithodesmiaceae</taxon>
        <taxon>Ditylum</taxon>
    </lineage>
</organism>
<comment type="caution">
    <text evidence="9">Lacks conserved residue(s) required for the propagation of feature annotation.</text>
</comment>
<feature type="transmembrane region" description="Helical" evidence="9">
    <location>
        <begin position="443"/>
        <end position="468"/>
    </location>
</feature>
<accession>A0A7S1Z403</accession>
<feature type="transmembrane region" description="Helical" evidence="9">
    <location>
        <begin position="566"/>
        <end position="590"/>
    </location>
</feature>
<dbReference type="PANTHER" id="PTHR13117:SF5">
    <property type="entry name" value="PROTEIN RFT1 HOMOLOG"/>
    <property type="match status" value="1"/>
</dbReference>
<evidence type="ECO:0000256" key="10">
    <source>
        <dbReference type="SAM" id="MobiDB-lite"/>
    </source>
</evidence>
<name>A0A7S1Z403_9STRA</name>
<feature type="transmembrane region" description="Helical" evidence="9">
    <location>
        <begin position="382"/>
        <end position="406"/>
    </location>
</feature>
<comment type="subcellular location">
    <subcellularLocation>
        <location evidence="1 9">Endoplasmic reticulum membrane</location>
        <topology evidence="1 9">Multi-pass membrane protein</topology>
    </subcellularLocation>
</comment>
<protein>
    <recommendedName>
        <fullName evidence="9">Protein RFT1 homolog</fullName>
    </recommendedName>
</protein>
<dbReference type="GO" id="GO:0034203">
    <property type="term" value="P:glycolipid translocation"/>
    <property type="evidence" value="ECO:0007669"/>
    <property type="project" value="TreeGrafter"/>
</dbReference>
<gene>
    <name evidence="11" type="ORF">DBRI1063_LOCUS9659</name>
</gene>
<evidence type="ECO:0000256" key="9">
    <source>
        <dbReference type="RuleBase" id="RU365067"/>
    </source>
</evidence>
<feature type="transmembrane region" description="Helical" evidence="9">
    <location>
        <begin position="526"/>
        <end position="546"/>
    </location>
</feature>
<evidence type="ECO:0000256" key="4">
    <source>
        <dbReference type="ARBA" id="ARBA00022692"/>
    </source>
</evidence>
<dbReference type="EMBL" id="HBGN01015066">
    <property type="protein sequence ID" value="CAD9327388.1"/>
    <property type="molecule type" value="Transcribed_RNA"/>
</dbReference>
<dbReference type="PANTHER" id="PTHR13117">
    <property type="entry name" value="ENDOPLASMIC RETICULUM MULTISPAN TRANSMEMBRANE PROTEIN-RELATED"/>
    <property type="match status" value="1"/>
</dbReference>
<dbReference type="AlphaFoldDB" id="A0A7S1Z403"/>
<feature type="compositionally biased region" description="Basic and acidic residues" evidence="10">
    <location>
        <begin position="486"/>
        <end position="499"/>
    </location>
</feature>
<keyword evidence="5" id="KW-0256">Endoplasmic reticulum</keyword>
<keyword evidence="6 9" id="KW-1133">Transmembrane helix</keyword>
<evidence type="ECO:0000256" key="5">
    <source>
        <dbReference type="ARBA" id="ARBA00022824"/>
    </source>
</evidence>
<feature type="transmembrane region" description="Helical" evidence="9">
    <location>
        <begin position="82"/>
        <end position="102"/>
    </location>
</feature>
<reference evidence="11" key="1">
    <citation type="submission" date="2021-01" db="EMBL/GenBank/DDBJ databases">
        <authorList>
            <person name="Corre E."/>
            <person name="Pelletier E."/>
            <person name="Niang G."/>
            <person name="Scheremetjew M."/>
            <person name="Finn R."/>
            <person name="Kale V."/>
            <person name="Holt S."/>
            <person name="Cochrane G."/>
            <person name="Meng A."/>
            <person name="Brown T."/>
            <person name="Cohen L."/>
        </authorList>
    </citation>
    <scope>NUCLEOTIDE SEQUENCE</scope>
    <source>
        <strain evidence="11">Pop2</strain>
    </source>
</reference>
<dbReference type="InterPro" id="IPR007594">
    <property type="entry name" value="RFT1"/>
</dbReference>
<evidence type="ECO:0000256" key="3">
    <source>
        <dbReference type="ARBA" id="ARBA00010288"/>
    </source>
</evidence>
<dbReference type="Pfam" id="PF04506">
    <property type="entry name" value="Rft-1"/>
    <property type="match status" value="1"/>
</dbReference>
<feature type="transmembrane region" description="Helical" evidence="9">
    <location>
        <begin position="418"/>
        <end position="437"/>
    </location>
</feature>
<keyword evidence="7 9" id="KW-0472">Membrane</keyword>
<evidence type="ECO:0000256" key="2">
    <source>
        <dbReference type="ARBA" id="ARBA00004922"/>
    </source>
</evidence>